<proteinExistence type="predicted"/>
<evidence type="ECO:0000313" key="3">
    <source>
        <dbReference type="Proteomes" id="UP000008815"/>
    </source>
</evidence>
<keyword evidence="2" id="KW-0614">Plasmid</keyword>
<reference evidence="2 3" key="1">
    <citation type="submission" date="2007-04" db="EMBL/GenBank/DDBJ databases">
        <title>Complete genome sequence of Burkholderia multivorans ATCC 17616.</title>
        <authorList>
            <person name="Ohtsubo Y."/>
            <person name="Yamashita A."/>
            <person name="Kurokawa K."/>
            <person name="Takami H."/>
            <person name="Yuhara S."/>
            <person name="Nishiyama E."/>
            <person name="Endo R."/>
            <person name="Miyazaki R."/>
            <person name="Ono A."/>
            <person name="Yano K."/>
            <person name="Ito M."/>
            <person name="Sota M."/>
            <person name="Yuji N."/>
            <person name="Hattori M."/>
            <person name="Tsuda M."/>
        </authorList>
    </citation>
    <scope>NUCLEOTIDE SEQUENCE [LARGE SCALE GENOMIC DNA]</scope>
    <source>
        <strain evidence="3">ATCC 17616 / 249</strain>
        <plasmid evidence="3">Plasmid pTGL1</plasmid>
    </source>
</reference>
<evidence type="ECO:0000313" key="2">
    <source>
        <dbReference type="EMBL" id="BAG48006.1"/>
    </source>
</evidence>
<dbReference type="HOGENOM" id="CLU_177558_0_0_4"/>
<geneLocation type="plasmid" evidence="2 3">
    <name>pTGL1</name>
</geneLocation>
<dbReference type="AlphaFoldDB" id="A0A0H3KWF7"/>
<dbReference type="KEGG" id="bmu:Bmul_6202"/>
<dbReference type="KEGG" id="bmj:BMULJ_06217"/>
<dbReference type="RefSeq" id="WP_012211014.1">
    <property type="nucleotide sequence ID" value="NC_010070.1"/>
</dbReference>
<feature type="region of interest" description="Disordered" evidence="1">
    <location>
        <begin position="1"/>
        <end position="20"/>
    </location>
</feature>
<keyword evidence="3" id="KW-1185">Reference proteome</keyword>
<evidence type="ECO:0000256" key="1">
    <source>
        <dbReference type="SAM" id="MobiDB-lite"/>
    </source>
</evidence>
<sequence length="104" mass="11393">MNQEKSGTHKPRGRRPAASLEERIAEAERLVASLKEQKKLEERQNLERNRKAILDLFKSEGVDTIPIEKWKAAMPELKTVLGVGRGATDVGSGVSEAKGAEQAA</sequence>
<name>A0A0H3KWF7_BURM1</name>
<gene>
    <name evidence="2" type="ordered locus">BMULJ_06217</name>
</gene>
<dbReference type="Proteomes" id="UP000008815">
    <property type="component" value="Plasmid pTGL1"/>
</dbReference>
<organism evidence="2 3">
    <name type="scientific">Burkholderia multivorans (strain ATCC 17616 / 249)</name>
    <dbReference type="NCBI Taxonomy" id="395019"/>
    <lineage>
        <taxon>Bacteria</taxon>
        <taxon>Pseudomonadati</taxon>
        <taxon>Pseudomonadota</taxon>
        <taxon>Betaproteobacteria</taxon>
        <taxon>Burkholderiales</taxon>
        <taxon>Burkholderiaceae</taxon>
        <taxon>Burkholderia</taxon>
        <taxon>Burkholderia cepacia complex</taxon>
    </lineage>
</organism>
<protein>
    <submittedName>
        <fullName evidence="2">Uncharacterized protein</fullName>
    </submittedName>
</protein>
<accession>A0A0H3KWF7</accession>
<dbReference type="EMBL" id="AP009388">
    <property type="protein sequence ID" value="BAG48006.1"/>
    <property type="molecule type" value="Genomic_DNA"/>
</dbReference>